<dbReference type="GeneID" id="101864114"/>
<evidence type="ECO:0000256" key="5">
    <source>
        <dbReference type="ARBA" id="ARBA00023136"/>
    </source>
</evidence>
<dbReference type="Proteomes" id="UP000694888">
    <property type="component" value="Unplaced"/>
</dbReference>
<evidence type="ECO:0000256" key="1">
    <source>
        <dbReference type="ARBA" id="ARBA00004370"/>
    </source>
</evidence>
<organism evidence="8 9">
    <name type="scientific">Aplysia californica</name>
    <name type="common">California sea hare</name>
    <dbReference type="NCBI Taxonomy" id="6500"/>
    <lineage>
        <taxon>Eukaryota</taxon>
        <taxon>Metazoa</taxon>
        <taxon>Spiralia</taxon>
        <taxon>Lophotrochozoa</taxon>
        <taxon>Mollusca</taxon>
        <taxon>Gastropoda</taxon>
        <taxon>Heterobranchia</taxon>
        <taxon>Euthyneura</taxon>
        <taxon>Tectipleura</taxon>
        <taxon>Aplysiida</taxon>
        <taxon>Aplysioidea</taxon>
        <taxon>Aplysiidae</taxon>
        <taxon>Aplysia</taxon>
    </lineage>
</organism>
<protein>
    <submittedName>
        <fullName evidence="9">Uncharacterized protein LOC101864114</fullName>
    </submittedName>
</protein>
<dbReference type="InterPro" id="IPR002159">
    <property type="entry name" value="CD36_fam"/>
</dbReference>
<evidence type="ECO:0000256" key="6">
    <source>
        <dbReference type="ARBA" id="ARBA00023180"/>
    </source>
</evidence>
<feature type="transmembrane region" description="Helical" evidence="7">
    <location>
        <begin position="611"/>
        <end position="631"/>
    </location>
</feature>
<proteinExistence type="inferred from homology"/>
<evidence type="ECO:0000256" key="4">
    <source>
        <dbReference type="ARBA" id="ARBA00022989"/>
    </source>
</evidence>
<comment type="subcellular location">
    <subcellularLocation>
        <location evidence="1">Membrane</location>
    </subcellularLocation>
</comment>
<reference evidence="9" key="1">
    <citation type="submission" date="2025-08" db="UniProtKB">
        <authorList>
            <consortium name="RefSeq"/>
        </authorList>
    </citation>
    <scope>IDENTIFICATION</scope>
</reference>
<evidence type="ECO:0000313" key="9">
    <source>
        <dbReference type="RefSeq" id="XP_035829286.1"/>
    </source>
</evidence>
<keyword evidence="5 7" id="KW-0472">Membrane</keyword>
<keyword evidence="4 7" id="KW-1133">Transmembrane helix</keyword>
<keyword evidence="3 7" id="KW-0812">Transmembrane</keyword>
<evidence type="ECO:0000256" key="2">
    <source>
        <dbReference type="ARBA" id="ARBA00010532"/>
    </source>
</evidence>
<dbReference type="RefSeq" id="XP_035829286.1">
    <property type="nucleotide sequence ID" value="XM_035973393.1"/>
</dbReference>
<dbReference type="PANTHER" id="PTHR11923">
    <property type="entry name" value="SCAVENGER RECEPTOR CLASS B TYPE-1 SR-B1"/>
    <property type="match status" value="1"/>
</dbReference>
<sequence>MLRAYQLSMVRAPHDSHGQSPWSLKDRPELNLSVRGQTVSTHILGLGIVLVGVLVLAIGLIMGLEFPKYVKEKSKEAQCVVYHKHTDFLSWERGSHWNRQVRIYYWELTNVDDFLYNGRTPRVSTHGTGASIAVLSPWYLQQSGRVGGEVELGWSLMPRYVRSALVQSSLAFETSSSSPTEFVFRPNITQLGDFNDAGLSSDANLTFISFSAWLNSNGSQFKDAMSQARNNSAFTASELKAVYRVLTSARLLGGRALQQEDTHAIHLCEEWAAHLCSDDPGSTPTGGKEPDLSECGVMYIFHKCHENISSQVREILQQTFCVSGSEECLNFSDASQPLQEAYFLTLSGFTQHVSTFVLTRQKSLMQTDLVVTRNQTELALGYDVTGSNMAASPARVEGFLTSHWMIDSQNDVTPLWTVYTCLKERDMDYNMKVKEYKGQSRVREELLRNPRARVPLLSHTDFAPACADLRTCVTCSVPGHNIRVFEEELFRPVDFRLNASTSYKDVKVYRYNMAEGSTSVPVTLWPHNAPKLGQTITVEAVTGKVWQRNLKLQWNVGIPESSAHAHGRNIATSGLPLPVFWVERSSLIKDRQVSDHKHLVTRLMEVSCGGVIGFSVAAFIVVLIGLVICVYPSKPNRVTPVLEEVSSNGASGRHV</sequence>
<comment type="similarity">
    <text evidence="2">Belongs to the CD36 family.</text>
</comment>
<feature type="transmembrane region" description="Helical" evidence="7">
    <location>
        <begin position="43"/>
        <end position="64"/>
    </location>
</feature>
<dbReference type="PANTHER" id="PTHR11923:SF51">
    <property type="entry name" value="LYSOSOME MEMBRANE PROTEIN 2"/>
    <property type="match status" value="1"/>
</dbReference>
<gene>
    <name evidence="9" type="primary">LOC101864114</name>
</gene>
<accession>A0ABM1W3P3</accession>
<keyword evidence="8" id="KW-1185">Reference proteome</keyword>
<name>A0ABM1W3P3_APLCA</name>
<evidence type="ECO:0000313" key="8">
    <source>
        <dbReference type="Proteomes" id="UP000694888"/>
    </source>
</evidence>
<evidence type="ECO:0000256" key="3">
    <source>
        <dbReference type="ARBA" id="ARBA00022692"/>
    </source>
</evidence>
<evidence type="ECO:0000256" key="7">
    <source>
        <dbReference type="SAM" id="Phobius"/>
    </source>
</evidence>
<keyword evidence="6" id="KW-0325">Glycoprotein</keyword>